<evidence type="ECO:0000313" key="2">
    <source>
        <dbReference type="EMBL" id="KAF2691951.1"/>
    </source>
</evidence>
<organism evidence="2 3">
    <name type="scientific">Lentithecium fluviatile CBS 122367</name>
    <dbReference type="NCBI Taxonomy" id="1168545"/>
    <lineage>
        <taxon>Eukaryota</taxon>
        <taxon>Fungi</taxon>
        <taxon>Dikarya</taxon>
        <taxon>Ascomycota</taxon>
        <taxon>Pezizomycotina</taxon>
        <taxon>Dothideomycetes</taxon>
        <taxon>Pleosporomycetidae</taxon>
        <taxon>Pleosporales</taxon>
        <taxon>Massarineae</taxon>
        <taxon>Lentitheciaceae</taxon>
        <taxon>Lentithecium</taxon>
    </lineage>
</organism>
<feature type="chain" id="PRO_5026197131" description="Secreted protein" evidence="1">
    <location>
        <begin position="21"/>
        <end position="119"/>
    </location>
</feature>
<sequence>MKTPPTLFCVLRASSWACHGLCFIMAVACGGDLLGITDGIPASYNGCHLNLPGQDLQFEHWLREKTIWAPGRRPYRQENYVAQICLHSRTKTPGDHGRSRSHPLQALSISLVPVPSIET</sequence>
<proteinExistence type="predicted"/>
<name>A0A6G1JNY2_9PLEO</name>
<dbReference type="PROSITE" id="PS51257">
    <property type="entry name" value="PROKAR_LIPOPROTEIN"/>
    <property type="match status" value="1"/>
</dbReference>
<accession>A0A6G1JNY2</accession>
<gene>
    <name evidence="2" type="ORF">K458DRAFT_8137</name>
</gene>
<keyword evidence="1" id="KW-0732">Signal</keyword>
<dbReference type="AlphaFoldDB" id="A0A6G1JNY2"/>
<reference evidence="2" key="1">
    <citation type="journal article" date="2020" name="Stud. Mycol.">
        <title>101 Dothideomycetes genomes: a test case for predicting lifestyles and emergence of pathogens.</title>
        <authorList>
            <person name="Haridas S."/>
            <person name="Albert R."/>
            <person name="Binder M."/>
            <person name="Bloem J."/>
            <person name="Labutti K."/>
            <person name="Salamov A."/>
            <person name="Andreopoulos B."/>
            <person name="Baker S."/>
            <person name="Barry K."/>
            <person name="Bills G."/>
            <person name="Bluhm B."/>
            <person name="Cannon C."/>
            <person name="Castanera R."/>
            <person name="Culley D."/>
            <person name="Daum C."/>
            <person name="Ezra D."/>
            <person name="Gonzalez J."/>
            <person name="Henrissat B."/>
            <person name="Kuo A."/>
            <person name="Liang C."/>
            <person name="Lipzen A."/>
            <person name="Lutzoni F."/>
            <person name="Magnuson J."/>
            <person name="Mondo S."/>
            <person name="Nolan M."/>
            <person name="Ohm R."/>
            <person name="Pangilinan J."/>
            <person name="Park H.-J."/>
            <person name="Ramirez L."/>
            <person name="Alfaro M."/>
            <person name="Sun H."/>
            <person name="Tritt A."/>
            <person name="Yoshinaga Y."/>
            <person name="Zwiers L.-H."/>
            <person name="Turgeon B."/>
            <person name="Goodwin S."/>
            <person name="Spatafora J."/>
            <person name="Crous P."/>
            <person name="Grigoriev I."/>
        </authorList>
    </citation>
    <scope>NUCLEOTIDE SEQUENCE</scope>
    <source>
        <strain evidence="2">CBS 122367</strain>
    </source>
</reference>
<evidence type="ECO:0008006" key="4">
    <source>
        <dbReference type="Google" id="ProtNLM"/>
    </source>
</evidence>
<keyword evidence="3" id="KW-1185">Reference proteome</keyword>
<dbReference type="Proteomes" id="UP000799291">
    <property type="component" value="Unassembled WGS sequence"/>
</dbReference>
<evidence type="ECO:0000313" key="3">
    <source>
        <dbReference type="Proteomes" id="UP000799291"/>
    </source>
</evidence>
<evidence type="ECO:0000256" key="1">
    <source>
        <dbReference type="SAM" id="SignalP"/>
    </source>
</evidence>
<feature type="signal peptide" evidence="1">
    <location>
        <begin position="1"/>
        <end position="20"/>
    </location>
</feature>
<dbReference type="EMBL" id="MU005569">
    <property type="protein sequence ID" value="KAF2691951.1"/>
    <property type="molecule type" value="Genomic_DNA"/>
</dbReference>
<protein>
    <recommendedName>
        <fullName evidence="4">Secreted protein</fullName>
    </recommendedName>
</protein>